<reference evidence="6 7" key="1">
    <citation type="journal article" date="2016" name="Nat. Commun.">
        <title>Thousands of microbial genomes shed light on interconnected biogeochemical processes in an aquifer system.</title>
        <authorList>
            <person name="Anantharaman K."/>
            <person name="Brown C.T."/>
            <person name="Hug L.A."/>
            <person name="Sharon I."/>
            <person name="Castelle C.J."/>
            <person name="Probst A.J."/>
            <person name="Thomas B.C."/>
            <person name="Singh A."/>
            <person name="Wilkins M.J."/>
            <person name="Karaoz U."/>
            <person name="Brodie E.L."/>
            <person name="Williams K.H."/>
            <person name="Hubbard S.S."/>
            <person name="Banfield J.F."/>
        </authorList>
    </citation>
    <scope>NUCLEOTIDE SEQUENCE [LARGE SCALE GENOMIC DNA]</scope>
</reference>
<accession>A0A1G1YGI9</accession>
<dbReference type="Pfam" id="PF01258">
    <property type="entry name" value="zf-dskA_traR"/>
    <property type="match status" value="1"/>
</dbReference>
<evidence type="ECO:0000313" key="7">
    <source>
        <dbReference type="Proteomes" id="UP000177310"/>
    </source>
</evidence>
<keyword evidence="1" id="KW-0479">Metal-binding</keyword>
<evidence type="ECO:0000256" key="2">
    <source>
        <dbReference type="ARBA" id="ARBA00022771"/>
    </source>
</evidence>
<name>A0A1G1YGI9_9BACT</name>
<keyword evidence="2" id="KW-0863">Zinc-finger</keyword>
<protein>
    <recommendedName>
        <fullName evidence="5">Zinc finger DksA/TraR C4-type domain-containing protein</fullName>
    </recommendedName>
</protein>
<evidence type="ECO:0000256" key="4">
    <source>
        <dbReference type="PROSITE-ProRule" id="PRU00510"/>
    </source>
</evidence>
<gene>
    <name evidence="6" type="ORF">A3J59_04605</name>
</gene>
<proteinExistence type="predicted"/>
<dbReference type="EMBL" id="MHIL01000018">
    <property type="protein sequence ID" value="OGY51478.1"/>
    <property type="molecule type" value="Genomic_DNA"/>
</dbReference>
<evidence type="ECO:0000256" key="3">
    <source>
        <dbReference type="ARBA" id="ARBA00022833"/>
    </source>
</evidence>
<feature type="domain" description="Zinc finger DksA/TraR C4-type" evidence="5">
    <location>
        <begin position="123"/>
        <end position="155"/>
    </location>
</feature>
<dbReference type="InterPro" id="IPR000962">
    <property type="entry name" value="Znf_DskA_TraR"/>
</dbReference>
<dbReference type="PROSITE" id="PS51128">
    <property type="entry name" value="ZF_DKSA_2"/>
    <property type="match status" value="1"/>
</dbReference>
<evidence type="ECO:0000313" key="6">
    <source>
        <dbReference type="EMBL" id="OGY51478.1"/>
    </source>
</evidence>
<feature type="zinc finger region" description="dksA C4-type" evidence="4">
    <location>
        <begin position="126"/>
        <end position="150"/>
    </location>
</feature>
<evidence type="ECO:0000256" key="1">
    <source>
        <dbReference type="ARBA" id="ARBA00022723"/>
    </source>
</evidence>
<dbReference type="Gene3D" id="1.20.120.910">
    <property type="entry name" value="DksA, coiled-coil domain"/>
    <property type="match status" value="1"/>
</dbReference>
<dbReference type="Proteomes" id="UP000177310">
    <property type="component" value="Unassembled WGS sequence"/>
</dbReference>
<dbReference type="GO" id="GO:0008270">
    <property type="term" value="F:zinc ion binding"/>
    <property type="evidence" value="ECO:0007669"/>
    <property type="project" value="UniProtKB-KW"/>
</dbReference>
<evidence type="ECO:0000259" key="5">
    <source>
        <dbReference type="Pfam" id="PF01258"/>
    </source>
</evidence>
<comment type="caution">
    <text evidence="6">The sequence shown here is derived from an EMBL/GenBank/DDBJ whole genome shotgun (WGS) entry which is preliminary data.</text>
</comment>
<organism evidence="6 7">
    <name type="scientific">Candidatus Buchananbacteria bacterium RIFCSPHIGHO2_02_FULL_56_16</name>
    <dbReference type="NCBI Taxonomy" id="1797542"/>
    <lineage>
        <taxon>Bacteria</taxon>
        <taxon>Candidatus Buchananiibacteriota</taxon>
    </lineage>
</organism>
<sequence length="178" mass="19680">MKSGRHNPEASVINGQWSGYPLPQLDAVKWEERKNLVVPEGCPSGAEVYFTQLLVALKERGSLVLPDTVASGYLGDLVDQATNNEIAMSMAYAQNDVQEAHLNRIETALRLMAVGWDGKTCLGSSCRRTGRKIPDLRRQTVPGTMLCVVCKDQLEKGRIPMIELVLNEYSHLVELQVA</sequence>
<keyword evidence="3" id="KW-0862">Zinc</keyword>
<dbReference type="AlphaFoldDB" id="A0A1G1YGI9"/>